<keyword evidence="3" id="KW-1185">Reference proteome</keyword>
<evidence type="ECO:0000313" key="3">
    <source>
        <dbReference type="Proteomes" id="UP000583454"/>
    </source>
</evidence>
<organism evidence="2 3">
    <name type="scientific">Methylorubrum rhodinum</name>
    <dbReference type="NCBI Taxonomy" id="29428"/>
    <lineage>
        <taxon>Bacteria</taxon>
        <taxon>Pseudomonadati</taxon>
        <taxon>Pseudomonadota</taxon>
        <taxon>Alphaproteobacteria</taxon>
        <taxon>Hyphomicrobiales</taxon>
        <taxon>Methylobacteriaceae</taxon>
        <taxon>Methylorubrum</taxon>
    </lineage>
</organism>
<dbReference type="AlphaFoldDB" id="A0A840ZSD5"/>
<keyword evidence="1" id="KW-1133">Transmembrane helix</keyword>
<keyword evidence="1" id="KW-0812">Transmembrane</keyword>
<name>A0A840ZSD5_9HYPH</name>
<proteinExistence type="predicted"/>
<evidence type="ECO:0000313" key="2">
    <source>
        <dbReference type="EMBL" id="MBB5759593.1"/>
    </source>
</evidence>
<dbReference type="EMBL" id="JACHOP010000025">
    <property type="protein sequence ID" value="MBB5759593.1"/>
    <property type="molecule type" value="Genomic_DNA"/>
</dbReference>
<reference evidence="2 3" key="1">
    <citation type="submission" date="2020-08" db="EMBL/GenBank/DDBJ databases">
        <title>Genomic Encyclopedia of Type Strains, Phase IV (KMG-IV): sequencing the most valuable type-strain genomes for metagenomic binning, comparative biology and taxonomic classification.</title>
        <authorList>
            <person name="Goeker M."/>
        </authorList>
    </citation>
    <scope>NUCLEOTIDE SEQUENCE [LARGE SCALE GENOMIC DNA]</scope>
    <source>
        <strain evidence="2 3">DSM 2163</strain>
    </source>
</reference>
<sequence length="239" mass="26564">MTNHNHWPNTSRHALYFSFIILINITSTAICSAQPQTNSADRVIKDIQQKIYILGEVNGGNPEEWGKAEQMAVSALREIARSSPSSLNERNSNGQTPLMSAAQMGLAPIVEELLTSPDVRNNLDIKGPAGTAWQQSMLAIRQSMPSCYPQIRNPFVFVDIVVTQPYYLDRNPYPRIRQLLEDAGADHDMEAARESWMNLCTTQSPNTKKVMTDTSDVQKSAIQLGAVDFNSKLNKAKGK</sequence>
<dbReference type="Gene3D" id="1.25.40.20">
    <property type="entry name" value="Ankyrin repeat-containing domain"/>
    <property type="match status" value="1"/>
</dbReference>
<keyword evidence="1" id="KW-0472">Membrane</keyword>
<dbReference type="RefSeq" id="WP_183572788.1">
    <property type="nucleotide sequence ID" value="NZ_JACHOP010000025.1"/>
</dbReference>
<dbReference type="SUPFAM" id="SSF48403">
    <property type="entry name" value="Ankyrin repeat"/>
    <property type="match status" value="1"/>
</dbReference>
<dbReference type="InterPro" id="IPR036770">
    <property type="entry name" value="Ankyrin_rpt-contain_sf"/>
</dbReference>
<feature type="transmembrane region" description="Helical" evidence="1">
    <location>
        <begin position="14"/>
        <end position="33"/>
    </location>
</feature>
<comment type="caution">
    <text evidence="2">The sequence shown here is derived from an EMBL/GenBank/DDBJ whole genome shotgun (WGS) entry which is preliminary data.</text>
</comment>
<protein>
    <submittedName>
        <fullName evidence="2">Ankyrin repeat protein</fullName>
    </submittedName>
</protein>
<dbReference type="InterPro" id="IPR002110">
    <property type="entry name" value="Ankyrin_rpt"/>
</dbReference>
<gene>
    <name evidence="2" type="ORF">HNR00_004327</name>
</gene>
<dbReference type="Pfam" id="PF00023">
    <property type="entry name" value="Ank"/>
    <property type="match status" value="1"/>
</dbReference>
<evidence type="ECO:0000256" key="1">
    <source>
        <dbReference type="SAM" id="Phobius"/>
    </source>
</evidence>
<accession>A0A840ZSD5</accession>
<dbReference type="Proteomes" id="UP000583454">
    <property type="component" value="Unassembled WGS sequence"/>
</dbReference>